<dbReference type="InterPro" id="IPR008266">
    <property type="entry name" value="Tyr_kinase_AS"/>
</dbReference>
<keyword evidence="1" id="KW-0067">ATP-binding</keyword>
<dbReference type="Gene3D" id="2.120.10.80">
    <property type="entry name" value="Kelch-type beta propeller"/>
    <property type="match status" value="2"/>
</dbReference>
<dbReference type="InterPro" id="IPR015915">
    <property type="entry name" value="Kelch-typ_b-propeller"/>
</dbReference>
<dbReference type="PROSITE" id="PS50011">
    <property type="entry name" value="PROTEIN_KINASE_DOM"/>
    <property type="match status" value="1"/>
</dbReference>
<dbReference type="InterPro" id="IPR051681">
    <property type="entry name" value="Ser/Thr_Kinases-Pseudokinases"/>
</dbReference>
<dbReference type="Gene3D" id="1.10.510.10">
    <property type="entry name" value="Transferase(Phosphotransferase) domain 1"/>
    <property type="match status" value="1"/>
</dbReference>
<dbReference type="PROSITE" id="PS00107">
    <property type="entry name" value="PROTEIN_KINASE_ATP"/>
    <property type="match status" value="1"/>
</dbReference>
<evidence type="ECO:0000313" key="5">
    <source>
        <dbReference type="EnsemblMetazoa" id="Aqu2.1.33549_001"/>
    </source>
</evidence>
<dbReference type="GO" id="GO:0004674">
    <property type="term" value="F:protein serine/threonine kinase activity"/>
    <property type="evidence" value="ECO:0007669"/>
    <property type="project" value="TreeGrafter"/>
</dbReference>
<dbReference type="PROSITE" id="PS00109">
    <property type="entry name" value="PROTEIN_KINASE_TYR"/>
    <property type="match status" value="1"/>
</dbReference>
<feature type="compositionally biased region" description="Polar residues" evidence="3">
    <location>
        <begin position="847"/>
        <end position="862"/>
    </location>
</feature>
<feature type="region of interest" description="Disordered" evidence="3">
    <location>
        <begin position="360"/>
        <end position="412"/>
    </location>
</feature>
<dbReference type="InterPro" id="IPR000719">
    <property type="entry name" value="Prot_kinase_dom"/>
</dbReference>
<dbReference type="STRING" id="400682.A0A1X7V177"/>
<dbReference type="Gene3D" id="3.30.200.20">
    <property type="entry name" value="Phosphorylase Kinase, domain 1"/>
    <property type="match status" value="1"/>
</dbReference>
<evidence type="ECO:0000313" key="6">
    <source>
        <dbReference type="Proteomes" id="UP000007879"/>
    </source>
</evidence>
<dbReference type="OrthoDB" id="10261027at2759"/>
<name>A0A1X7V177_AMPQE</name>
<dbReference type="InterPro" id="IPR017441">
    <property type="entry name" value="Protein_kinase_ATP_BS"/>
</dbReference>
<dbReference type="SUPFAM" id="SSF117281">
    <property type="entry name" value="Kelch motif"/>
    <property type="match status" value="1"/>
</dbReference>
<evidence type="ECO:0000256" key="3">
    <source>
        <dbReference type="SAM" id="MobiDB-lite"/>
    </source>
</evidence>
<proteinExistence type="predicted"/>
<dbReference type="InParanoid" id="A0A1X7V177"/>
<dbReference type="AlphaFoldDB" id="A0A1X7V177"/>
<dbReference type="Proteomes" id="UP000007879">
    <property type="component" value="Unassembled WGS sequence"/>
</dbReference>
<dbReference type="SUPFAM" id="SSF56112">
    <property type="entry name" value="Protein kinase-like (PK-like)"/>
    <property type="match status" value="1"/>
</dbReference>
<dbReference type="EnsemblMetazoa" id="XM_019995732.1">
    <property type="protein sequence ID" value="XP_019851291.1"/>
    <property type="gene ID" value="LOC109581535"/>
</dbReference>
<evidence type="ECO:0000256" key="1">
    <source>
        <dbReference type="PROSITE-ProRule" id="PRU10141"/>
    </source>
</evidence>
<keyword evidence="2" id="KW-0175">Coiled coil</keyword>
<feature type="coiled-coil region" evidence="2">
    <location>
        <begin position="308"/>
        <end position="352"/>
    </location>
</feature>
<feature type="domain" description="Protein kinase" evidence="4">
    <location>
        <begin position="20"/>
        <end position="297"/>
    </location>
</feature>
<dbReference type="PANTHER" id="PTHR44329">
    <property type="entry name" value="SERINE/THREONINE-PROTEIN KINASE TNNI3K-RELATED"/>
    <property type="match status" value="1"/>
</dbReference>
<keyword evidence="6" id="KW-1185">Reference proteome</keyword>
<accession>A0A1X7V177</accession>
<feature type="binding site" evidence="1">
    <location>
        <position position="47"/>
    </location>
    <ligand>
        <name>ATP</name>
        <dbReference type="ChEBI" id="CHEBI:30616"/>
    </ligand>
</feature>
<gene>
    <name evidence="5" type="primary">109581535</name>
</gene>
<feature type="compositionally biased region" description="Polar residues" evidence="3">
    <location>
        <begin position="399"/>
        <end position="409"/>
    </location>
</feature>
<feature type="region of interest" description="Disordered" evidence="3">
    <location>
        <begin position="834"/>
        <end position="862"/>
    </location>
</feature>
<sequence>MAQMDLRESLAEHLLEGIDAANGKLLGNGSYGVVQTVKYKGKELACKTYRDYLINSADHNMRGAFLKECHNAMRLNHPNVVRSCGFYFPQEAIFPSLVMELLPHCLNKILEQGMVPYHYKPFVLADVANGLSYLHSQNIMHRDLTANNVLLTEKWTAKIADFGQAKVVKNKDFIKHTSAPGTPVYMPPEARPISQGATIPDLQQLEYSYTIDVFSFGVLILHMYLNKIPRIIDETVSDTRNPQLFYRRPPLDYFSQDIETAIPREHPFRSLVERCLKDSPSRRPSASELCIETNDMRQDACRNVGLIIADIEERHKQDQEKIKKYEEQLTDYKKLKNHLTQLSEAYAGFKERAMSRRLIKGQTKGDQPLEPQDTTDDPSLLESMSEKRNSGQMLEESFRSITGRKNTASEPPEVLENMMSYRSEKRRTAQALIDEEDKDDIMISFRDAEIMFEERAKHVEKDLLQARRDHAVLLSDYQQLHEENQRIRADRDRLLAHTDDNPLLQTMTKELPSPGSLSELPSSLDPTKKDRMLLKSNALITIEDVPQQPLSFHDISGAQAVTHDGKVYIGRATCSIWMYDTVTKEWKKMNTDAPFKNYGLAIYDKKLTIVGGSDAVGRLSRKALVYNEDNDTWDPDKIKKEMSRPRENPAVATTDKYLIAMGGTSTRVVGLFLTPVSTIEVYNGNEWSLANASLQRPGDTMQSFVQDGFLYVLNSDGWTARYCSVNTLIESLTSKKKAKNLWHSIPRDVPHTRSCVFVWDHTLLAISGAGSDGLQYAFDPNLLKWNRIKCRGALPAIRNATCLWVGHNQLFLCGGNIDMFTDSSKASFMLVVGEDDGEPSDEPSHQFEGSNITSSSYDIIKN</sequence>
<reference evidence="6" key="1">
    <citation type="journal article" date="2010" name="Nature">
        <title>The Amphimedon queenslandica genome and the evolution of animal complexity.</title>
        <authorList>
            <person name="Srivastava M."/>
            <person name="Simakov O."/>
            <person name="Chapman J."/>
            <person name="Fahey B."/>
            <person name="Gauthier M.E."/>
            <person name="Mitros T."/>
            <person name="Richards G.S."/>
            <person name="Conaco C."/>
            <person name="Dacre M."/>
            <person name="Hellsten U."/>
            <person name="Larroux C."/>
            <person name="Putnam N.H."/>
            <person name="Stanke M."/>
            <person name="Adamska M."/>
            <person name="Darling A."/>
            <person name="Degnan S.M."/>
            <person name="Oakley T.H."/>
            <person name="Plachetzki D.C."/>
            <person name="Zhai Y."/>
            <person name="Adamski M."/>
            <person name="Calcino A."/>
            <person name="Cummins S.F."/>
            <person name="Goodstein D.M."/>
            <person name="Harris C."/>
            <person name="Jackson D.J."/>
            <person name="Leys S.P."/>
            <person name="Shu S."/>
            <person name="Woodcroft B.J."/>
            <person name="Vervoort M."/>
            <person name="Kosik K.S."/>
            <person name="Manning G."/>
            <person name="Degnan B.M."/>
            <person name="Rokhsar D.S."/>
        </authorList>
    </citation>
    <scope>NUCLEOTIDE SEQUENCE [LARGE SCALE GENOMIC DNA]</scope>
</reference>
<organism evidence="5">
    <name type="scientific">Amphimedon queenslandica</name>
    <name type="common">Sponge</name>
    <dbReference type="NCBI Taxonomy" id="400682"/>
    <lineage>
        <taxon>Eukaryota</taxon>
        <taxon>Metazoa</taxon>
        <taxon>Porifera</taxon>
        <taxon>Demospongiae</taxon>
        <taxon>Heteroscleromorpha</taxon>
        <taxon>Haplosclerida</taxon>
        <taxon>Niphatidae</taxon>
        <taxon>Amphimedon</taxon>
    </lineage>
</organism>
<dbReference type="GO" id="GO:0005524">
    <property type="term" value="F:ATP binding"/>
    <property type="evidence" value="ECO:0007669"/>
    <property type="project" value="UniProtKB-UniRule"/>
</dbReference>
<protein>
    <recommendedName>
        <fullName evidence="4">Protein kinase domain-containing protein</fullName>
    </recommendedName>
</protein>
<dbReference type="KEGG" id="aqu:109581535"/>
<evidence type="ECO:0000256" key="2">
    <source>
        <dbReference type="SAM" id="Coils"/>
    </source>
</evidence>
<keyword evidence="1" id="KW-0547">Nucleotide-binding</keyword>
<dbReference type="Pfam" id="PF00069">
    <property type="entry name" value="Pkinase"/>
    <property type="match status" value="1"/>
</dbReference>
<evidence type="ECO:0000259" key="4">
    <source>
        <dbReference type="PROSITE" id="PS50011"/>
    </source>
</evidence>
<dbReference type="EnsemblMetazoa" id="Aqu2.1.33549_001">
    <property type="protein sequence ID" value="Aqu2.1.33549_001"/>
    <property type="gene ID" value="Aqu2.1.33549"/>
</dbReference>
<reference evidence="5" key="2">
    <citation type="submission" date="2017-05" db="UniProtKB">
        <authorList>
            <consortium name="EnsemblMetazoa"/>
        </authorList>
    </citation>
    <scope>IDENTIFICATION</scope>
</reference>
<dbReference type="InterPro" id="IPR011009">
    <property type="entry name" value="Kinase-like_dom_sf"/>
</dbReference>
<dbReference type="eggNOG" id="KOG0192">
    <property type="taxonomic scope" value="Eukaryota"/>
</dbReference>